<dbReference type="PANTHER" id="PTHR48228:SF6">
    <property type="entry name" value="L-CARNITINE COA-TRANSFERASE"/>
    <property type="match status" value="1"/>
</dbReference>
<dbReference type="GO" id="GO:0008483">
    <property type="term" value="F:transaminase activity"/>
    <property type="evidence" value="ECO:0007669"/>
    <property type="project" value="UniProtKB-KW"/>
</dbReference>
<evidence type="ECO:0000313" key="4">
    <source>
        <dbReference type="EMBL" id="CAE45666.1"/>
    </source>
</evidence>
<dbReference type="InterPro" id="IPR023606">
    <property type="entry name" value="CoA-Trfase_III_dom_1_sf"/>
</dbReference>
<evidence type="ECO:0000256" key="2">
    <source>
        <dbReference type="ARBA" id="ARBA00022679"/>
    </source>
</evidence>
<proteinExistence type="inferred from homology"/>
<dbReference type="AlphaFoldDB" id="Q70I03"/>
<dbReference type="SUPFAM" id="SSF89796">
    <property type="entry name" value="CoA-transferase family III (CaiB/BaiF)"/>
    <property type="match status" value="2"/>
</dbReference>
<dbReference type="PANTHER" id="PTHR48228">
    <property type="entry name" value="SUCCINYL-COA--D-CITRAMALATE COA-TRANSFERASE"/>
    <property type="match status" value="1"/>
</dbReference>
<dbReference type="InterPro" id="IPR003673">
    <property type="entry name" value="CoA-Trfase_fam_III"/>
</dbReference>
<dbReference type="Gene3D" id="3.40.50.10540">
    <property type="entry name" value="Crotonobetainyl-coa:carnitine coa-transferase, domain 1"/>
    <property type="match status" value="2"/>
</dbReference>
<evidence type="ECO:0000256" key="1">
    <source>
        <dbReference type="ARBA" id="ARBA00008383"/>
    </source>
</evidence>
<dbReference type="Gene3D" id="3.30.1540.10">
    <property type="entry name" value="formyl-coa transferase, domain 3"/>
    <property type="match status" value="1"/>
</dbReference>
<name>Q70I03_9ACTN</name>
<dbReference type="EMBL" id="AJ580915">
    <property type="protein sequence ID" value="CAE45666.1"/>
    <property type="molecule type" value="Genomic_DNA"/>
</dbReference>
<feature type="region of interest" description="Disordered" evidence="3">
    <location>
        <begin position="656"/>
        <end position="683"/>
    </location>
</feature>
<keyword evidence="2" id="KW-0808">Transferase</keyword>
<accession>Q70I03</accession>
<reference evidence="4" key="2">
    <citation type="journal article" date="2004" name="Chem. Biol.">
        <title>Biosynthesis of the angiogenesis inhibitor borrelidin by Streptomyces parvulus Tu4055: cluster analysis and assignment of functions.</title>
        <authorList>
            <person name="Olano C."/>
            <person name="Wilkinson B."/>
            <person name="Sanchez C."/>
            <person name="Moss S."/>
            <person name="Sheridan R."/>
            <person name="Math V."/>
            <person name="Weston A.J."/>
            <person name="Brana A.F."/>
            <person name="Martin C.J."/>
            <person name="Oliynyk M."/>
            <person name="Mendez C."/>
            <person name="Leadlay P.F."/>
            <person name="Salas J.A."/>
        </authorList>
    </citation>
    <scope>NUCLEOTIDE SEQUENCE</scope>
    <source>
        <strain evidence="4">Tu4055</strain>
    </source>
</reference>
<gene>
    <name evidence="4" type="primary">borH</name>
</gene>
<dbReference type="InterPro" id="IPR044855">
    <property type="entry name" value="CoA-Trfase_III_dom3_sf"/>
</dbReference>
<sequence>MRGARENSMTRAGPLEGIAVLMAGRSTPAALLGRLLADLGARVVTLCRSPDHGGPFERWLHSAAQSASGWDQASRLLQTADVLVCDAEGDERLAALGLGAPELPHRSPELVAVRLSAFGLTGPLRDAPATERTLQALAGLTSATGTEGEPSVLSVVGLASRTAALSGLIAVVAGLIGRERGGGGDYLDIAEFDSLFTLTGTLLPSVALAGRPPRRTGNRHGMAAPWNSYTCQDAPVVICTMGEPIWHRLTAVLGRRDLPDDPRFADTAARVRNADELDEILGKWTAGQRAVDVVTALRAAGIPCAQVAAPEEVRDGAAARRRGLVTDPSGTPGSPLRSLIPAVTDGPMPRQGGLWEPIARGTPPLRGVRLLEVGSYTAGPHAGRLLAQLGADVLKVEPPHGEGSRRLAQQVAGVGYLYYVNNAGKRSCRLDLADAEDRAGFERLLAGCDIVLTNLAADTLTAQGLAPDQILSRHGVVHCTVTGHGLAAADRSVDTVIQAESGIMRLVGGPGAGLRTPVSSADVLGAYLAAAAAVVSTYVRLRTEHGCAADVALFDSAVWLTQDRWFTAPPARAPHLVRAADGTVLVDAEGPPPRAEGPVAAVLDAAAAVGVPAAPLHDLTRAVRHPQVLARRMAVARDCAGTTVLITGNHLRSLLREDPPPTCAPVDQNDPVWLQPAPTEGQQ</sequence>
<dbReference type="Pfam" id="PF02515">
    <property type="entry name" value="CoA_transf_3"/>
    <property type="match status" value="2"/>
</dbReference>
<reference evidence="4" key="1">
    <citation type="journal article" date="2003" name="Chem. Commun. (Camb.)">
        <title>Evidence from engineered gene fusions for the repeated use of a module in a modular polyketide synthase.</title>
        <authorList>
            <person name="Olano C."/>
            <person name="Wilkinson B."/>
            <person name="Moss S."/>
            <person name="Brana A.F."/>
            <person name="Mendez C."/>
            <person name="Leadlay P.F."/>
            <person name="Salas J.A."/>
        </authorList>
    </citation>
    <scope>NUCLEOTIDE SEQUENCE</scope>
    <source>
        <strain evidence="4">Tu4055</strain>
    </source>
</reference>
<dbReference type="InterPro" id="IPR050509">
    <property type="entry name" value="CoA-transferase_III"/>
</dbReference>
<feature type="region of interest" description="Disordered" evidence="3">
    <location>
        <begin position="323"/>
        <end position="343"/>
    </location>
</feature>
<organism evidence="4">
    <name type="scientific">Streptomyces parvulus</name>
    <dbReference type="NCBI Taxonomy" id="146923"/>
    <lineage>
        <taxon>Bacteria</taxon>
        <taxon>Bacillati</taxon>
        <taxon>Actinomycetota</taxon>
        <taxon>Actinomycetes</taxon>
        <taxon>Kitasatosporales</taxon>
        <taxon>Streptomycetaceae</taxon>
        <taxon>Streptomyces</taxon>
    </lineage>
</organism>
<comment type="similarity">
    <text evidence="1">Belongs to the CoA-transferase III family.</text>
</comment>
<evidence type="ECO:0000256" key="3">
    <source>
        <dbReference type="SAM" id="MobiDB-lite"/>
    </source>
</evidence>
<keyword evidence="4" id="KW-0032">Aminotransferase</keyword>
<protein>
    <submittedName>
        <fullName evidence="4">Putative dehydratase</fullName>
    </submittedName>
</protein>